<reference evidence="6" key="1">
    <citation type="submission" date="2021-02" db="EMBL/GenBank/DDBJ databases">
        <title>Rhodobacter shimadae sp. nov., an aerobic anoxygenic phototrophic bacterium isolated from a hot spring.</title>
        <authorList>
            <person name="Muramatsu S."/>
            <person name="Haruta S."/>
            <person name="Hirose S."/>
            <person name="Hanada S."/>
        </authorList>
    </citation>
    <scope>NUCLEOTIDE SEQUENCE</scope>
    <source>
        <strain evidence="6">N10</strain>
    </source>
</reference>
<keyword evidence="4" id="KW-0804">Transcription</keyword>
<name>A0A8G0ZVQ3_9RHOB</name>
<dbReference type="KEGG" id="nsm:JO391_17785"/>
<dbReference type="PANTHER" id="PTHR34294">
    <property type="entry name" value="TRANSCRIPTIONAL REGULATOR-RELATED"/>
    <property type="match status" value="1"/>
</dbReference>
<dbReference type="GO" id="GO:0003677">
    <property type="term" value="F:DNA binding"/>
    <property type="evidence" value="ECO:0007669"/>
    <property type="project" value="UniProtKB-KW"/>
</dbReference>
<gene>
    <name evidence="6" type="ORF">JO391_17785</name>
</gene>
<dbReference type="InterPro" id="IPR051054">
    <property type="entry name" value="SorC_transcr_regulators"/>
</dbReference>
<feature type="domain" description="Sugar-binding" evidence="5">
    <location>
        <begin position="75"/>
        <end position="323"/>
    </location>
</feature>
<organism evidence="6 7">
    <name type="scientific">Neotabrizicola shimadae</name>
    <dbReference type="NCBI Taxonomy" id="2807096"/>
    <lineage>
        <taxon>Bacteria</taxon>
        <taxon>Pseudomonadati</taxon>
        <taxon>Pseudomonadota</taxon>
        <taxon>Alphaproteobacteria</taxon>
        <taxon>Rhodobacterales</taxon>
        <taxon>Paracoccaceae</taxon>
        <taxon>Neotabrizicola</taxon>
    </lineage>
</organism>
<sequence>MTAPLRPPVPAFEADAGRRRSSRLRLRVAWMYYVEDMTQGAIADRLGIGRVTVTRLLADARALHEVSITLSREIADLPRLEIGLERSFGLREAVVAPLSAPDANPAGAIGAATGAWLSGFMQAETKIGVGWGRTLHGSLDFLAGGQADTVVSLLGGISAVEHYNPAEFAWAFSRLFKARCYLIAAPAIVDDPDTKQRLIENCGIGETFARTEALDAVLLSVGGVVSGTVTGPDDPIPAAVRRELAAAGAVGNVLFNFFDAAGRLVDHPLNRRIMCPPVPALCRAPERILASGGPDKVAALRGALALIRPTVLITDETTAEALLHG</sequence>
<dbReference type="AlphaFoldDB" id="A0A8G0ZVQ3"/>
<dbReference type="Gene3D" id="1.10.10.10">
    <property type="entry name" value="Winged helix-like DNA-binding domain superfamily/Winged helix DNA-binding domain"/>
    <property type="match status" value="1"/>
</dbReference>
<accession>A0A8G0ZVQ3</accession>
<dbReference type="SUPFAM" id="SSF100950">
    <property type="entry name" value="NagB/RpiA/CoA transferase-like"/>
    <property type="match status" value="1"/>
</dbReference>
<dbReference type="InterPro" id="IPR036388">
    <property type="entry name" value="WH-like_DNA-bd_sf"/>
</dbReference>
<dbReference type="Proteomes" id="UP000826300">
    <property type="component" value="Chromosome"/>
</dbReference>
<evidence type="ECO:0000256" key="3">
    <source>
        <dbReference type="ARBA" id="ARBA00023125"/>
    </source>
</evidence>
<dbReference type="InterPro" id="IPR037171">
    <property type="entry name" value="NagB/RpiA_transferase-like"/>
</dbReference>
<dbReference type="GO" id="GO:0030246">
    <property type="term" value="F:carbohydrate binding"/>
    <property type="evidence" value="ECO:0007669"/>
    <property type="project" value="InterPro"/>
</dbReference>
<keyword evidence="7" id="KW-1185">Reference proteome</keyword>
<keyword evidence="3" id="KW-0238">DNA-binding</keyword>
<dbReference type="EMBL" id="CP069370">
    <property type="protein sequence ID" value="QYZ69548.1"/>
    <property type="molecule type" value="Genomic_DNA"/>
</dbReference>
<evidence type="ECO:0000256" key="2">
    <source>
        <dbReference type="ARBA" id="ARBA00023015"/>
    </source>
</evidence>
<comment type="similarity">
    <text evidence="1">Belongs to the SorC transcriptional regulatory family.</text>
</comment>
<evidence type="ECO:0000256" key="4">
    <source>
        <dbReference type="ARBA" id="ARBA00023163"/>
    </source>
</evidence>
<proteinExistence type="inferred from homology"/>
<protein>
    <submittedName>
        <fullName evidence="6">Sugar-binding transcriptional regulator</fullName>
    </submittedName>
</protein>
<dbReference type="InterPro" id="IPR013324">
    <property type="entry name" value="RNA_pol_sigma_r3/r4-like"/>
</dbReference>
<dbReference type="InterPro" id="IPR007324">
    <property type="entry name" value="Sugar-bd_dom_put"/>
</dbReference>
<evidence type="ECO:0000259" key="5">
    <source>
        <dbReference type="Pfam" id="PF04198"/>
    </source>
</evidence>
<dbReference type="SUPFAM" id="SSF88659">
    <property type="entry name" value="Sigma3 and sigma4 domains of RNA polymerase sigma factors"/>
    <property type="match status" value="1"/>
</dbReference>
<dbReference type="Gene3D" id="3.40.50.1360">
    <property type="match status" value="1"/>
</dbReference>
<evidence type="ECO:0000313" key="7">
    <source>
        <dbReference type="Proteomes" id="UP000826300"/>
    </source>
</evidence>
<dbReference type="Pfam" id="PF04198">
    <property type="entry name" value="Sugar-bind"/>
    <property type="match status" value="1"/>
</dbReference>
<evidence type="ECO:0000313" key="6">
    <source>
        <dbReference type="EMBL" id="QYZ69548.1"/>
    </source>
</evidence>
<evidence type="ECO:0000256" key="1">
    <source>
        <dbReference type="ARBA" id="ARBA00010466"/>
    </source>
</evidence>
<keyword evidence="2" id="KW-0805">Transcription regulation</keyword>
<dbReference type="RefSeq" id="WP_220661766.1">
    <property type="nucleotide sequence ID" value="NZ_CP069370.1"/>
</dbReference>
<dbReference type="PANTHER" id="PTHR34294:SF1">
    <property type="entry name" value="TRANSCRIPTIONAL REGULATOR LSRR"/>
    <property type="match status" value="1"/>
</dbReference>